<gene>
    <name evidence="1" type="ORF">A2677_04195</name>
</gene>
<comment type="caution">
    <text evidence="1">The sequence shown here is derived from an EMBL/GenBank/DDBJ whole genome shotgun (WGS) entry which is preliminary data.</text>
</comment>
<proteinExistence type="predicted"/>
<accession>A0A1G2BM13</accession>
<name>A0A1G2BM13_9BACT</name>
<organism evidence="1 2">
    <name type="scientific">Candidatus Komeilibacteria bacterium RIFCSPHIGHO2_01_FULL_52_14</name>
    <dbReference type="NCBI Taxonomy" id="1798549"/>
    <lineage>
        <taxon>Bacteria</taxon>
        <taxon>Candidatus Komeiliibacteriota</taxon>
    </lineage>
</organism>
<protein>
    <submittedName>
        <fullName evidence="1">Uncharacterized protein</fullName>
    </submittedName>
</protein>
<evidence type="ECO:0000313" key="1">
    <source>
        <dbReference type="EMBL" id="OGY90201.1"/>
    </source>
</evidence>
<dbReference type="EMBL" id="MHKK01000015">
    <property type="protein sequence ID" value="OGY90201.1"/>
    <property type="molecule type" value="Genomic_DNA"/>
</dbReference>
<sequence>MTKRKNYLVVCREAGGAELISEYIISHRENSNLVSFVSGPAKRIFASKKIPHHIVRPNTGADRILDASDGTYSLLVSVGWTSPFELRLLKKAKAAGVHSIVYIDHWINYRERFGYPRTNWTSFLPNEIWVGDRFALKKAQREFPSDIPIRLIRNDYFGKIRKSFKKYERHRGKPKRILFLSEPLSGNVNSFGDKSRVHCTEYDVLEDILKSIARQHKKPSVIIRFHPSESHNKYNEIIRQYADVIRIFKSSGRSIVHDLARSYLIIGMDSVALMIAKLCGKNVISYIPDRSYACTIPDPRIKKIKSFTVLQNLLT</sequence>
<dbReference type="AlphaFoldDB" id="A0A1G2BM13"/>
<reference evidence="1 2" key="1">
    <citation type="journal article" date="2016" name="Nat. Commun.">
        <title>Thousands of microbial genomes shed light on interconnected biogeochemical processes in an aquifer system.</title>
        <authorList>
            <person name="Anantharaman K."/>
            <person name="Brown C.T."/>
            <person name="Hug L.A."/>
            <person name="Sharon I."/>
            <person name="Castelle C.J."/>
            <person name="Probst A.J."/>
            <person name="Thomas B.C."/>
            <person name="Singh A."/>
            <person name="Wilkins M.J."/>
            <person name="Karaoz U."/>
            <person name="Brodie E.L."/>
            <person name="Williams K.H."/>
            <person name="Hubbard S.S."/>
            <person name="Banfield J.F."/>
        </authorList>
    </citation>
    <scope>NUCLEOTIDE SEQUENCE [LARGE SCALE GENOMIC DNA]</scope>
</reference>
<dbReference type="Proteomes" id="UP000177817">
    <property type="component" value="Unassembled WGS sequence"/>
</dbReference>
<evidence type="ECO:0000313" key="2">
    <source>
        <dbReference type="Proteomes" id="UP000177817"/>
    </source>
</evidence>